<dbReference type="GO" id="GO:0005524">
    <property type="term" value="F:ATP binding"/>
    <property type="evidence" value="ECO:0007669"/>
    <property type="project" value="UniProtKB-KW"/>
</dbReference>
<dbReference type="GO" id="GO:0005829">
    <property type="term" value="C:cytosol"/>
    <property type="evidence" value="ECO:0007669"/>
    <property type="project" value="TreeGrafter"/>
</dbReference>
<evidence type="ECO:0000256" key="12">
    <source>
        <dbReference type="ARBA" id="ARBA00047493"/>
    </source>
</evidence>
<keyword evidence="7" id="KW-0547">Nucleotide-binding</keyword>
<keyword evidence="9" id="KW-0460">Magnesium</keyword>
<dbReference type="GO" id="GO:0006730">
    <property type="term" value="P:one-carbon metabolic process"/>
    <property type="evidence" value="ECO:0007669"/>
    <property type="project" value="UniProtKB-KW"/>
</dbReference>
<protein>
    <recommendedName>
        <fullName evidence="3">tetrahydrofolate synthase</fullName>
        <ecNumber evidence="3">6.3.2.17</ecNumber>
    </recommendedName>
    <alternativeName>
        <fullName evidence="11">Folylpoly-gamma-glutamate synthetase</fullName>
    </alternativeName>
    <alternativeName>
        <fullName evidence="10">Tetrahydrofolylpolyglutamate synthase</fullName>
    </alternativeName>
</protein>
<evidence type="ECO:0000256" key="1">
    <source>
        <dbReference type="ARBA" id="ARBA00005150"/>
    </source>
</evidence>
<evidence type="ECO:0000256" key="7">
    <source>
        <dbReference type="ARBA" id="ARBA00022741"/>
    </source>
</evidence>
<evidence type="ECO:0000256" key="8">
    <source>
        <dbReference type="ARBA" id="ARBA00022840"/>
    </source>
</evidence>
<dbReference type="GO" id="GO:0005739">
    <property type="term" value="C:mitochondrion"/>
    <property type="evidence" value="ECO:0007669"/>
    <property type="project" value="TreeGrafter"/>
</dbReference>
<comment type="similarity">
    <text evidence="2">Belongs to the folylpolyglutamate synthase family.</text>
</comment>
<dbReference type="UniPathway" id="UPA00850"/>
<organism evidence="13 14">
    <name type="scientific">Copsychus sechellarum</name>
    <dbReference type="NCBI Taxonomy" id="797021"/>
    <lineage>
        <taxon>Eukaryota</taxon>
        <taxon>Metazoa</taxon>
        <taxon>Chordata</taxon>
        <taxon>Craniata</taxon>
        <taxon>Vertebrata</taxon>
        <taxon>Euteleostomi</taxon>
        <taxon>Archelosauria</taxon>
        <taxon>Archosauria</taxon>
        <taxon>Dinosauria</taxon>
        <taxon>Saurischia</taxon>
        <taxon>Theropoda</taxon>
        <taxon>Coelurosauria</taxon>
        <taxon>Aves</taxon>
        <taxon>Neognathae</taxon>
        <taxon>Neoaves</taxon>
        <taxon>Telluraves</taxon>
        <taxon>Australaves</taxon>
        <taxon>Passeriformes</taxon>
        <taxon>Muscicapidae</taxon>
        <taxon>Copsychus</taxon>
    </lineage>
</organism>
<evidence type="ECO:0000256" key="3">
    <source>
        <dbReference type="ARBA" id="ARBA00013025"/>
    </source>
</evidence>
<keyword evidence="6" id="KW-0479">Metal-binding</keyword>
<dbReference type="PANTHER" id="PTHR11136:SF5">
    <property type="entry name" value="FOLYLPOLYGLUTAMATE SYNTHASE, MITOCHONDRIAL"/>
    <property type="match status" value="1"/>
</dbReference>
<dbReference type="EMBL" id="WBNE01000067">
    <property type="protein sequence ID" value="NXD39713.1"/>
    <property type="molecule type" value="Genomic_DNA"/>
</dbReference>
<dbReference type="InterPro" id="IPR001645">
    <property type="entry name" value="Folylpolyglutamate_synth"/>
</dbReference>
<evidence type="ECO:0000256" key="2">
    <source>
        <dbReference type="ARBA" id="ARBA00008276"/>
    </source>
</evidence>
<dbReference type="SUPFAM" id="SSF53623">
    <property type="entry name" value="MurD-like peptide ligases, catalytic domain"/>
    <property type="match status" value="1"/>
</dbReference>
<dbReference type="PROSITE" id="PS01012">
    <property type="entry name" value="FOLYLPOLYGLU_SYNT_2"/>
    <property type="match status" value="1"/>
</dbReference>
<evidence type="ECO:0000313" key="14">
    <source>
        <dbReference type="Proteomes" id="UP000659062"/>
    </source>
</evidence>
<feature type="non-terminal residue" evidence="13">
    <location>
        <position position="517"/>
    </location>
</feature>
<keyword evidence="5" id="KW-0436">Ligase</keyword>
<evidence type="ECO:0000256" key="9">
    <source>
        <dbReference type="ARBA" id="ARBA00022842"/>
    </source>
</evidence>
<evidence type="ECO:0000256" key="10">
    <source>
        <dbReference type="ARBA" id="ARBA00030592"/>
    </source>
</evidence>
<keyword evidence="8" id="KW-0067">ATP-binding</keyword>
<dbReference type="GO" id="GO:0046872">
    <property type="term" value="F:metal ion binding"/>
    <property type="evidence" value="ECO:0007669"/>
    <property type="project" value="UniProtKB-KW"/>
</dbReference>
<dbReference type="NCBIfam" id="TIGR01499">
    <property type="entry name" value="folC"/>
    <property type="match status" value="1"/>
</dbReference>
<accession>A0A851VK07</accession>
<dbReference type="InterPro" id="IPR036565">
    <property type="entry name" value="Mur-like_cat_sf"/>
</dbReference>
<dbReference type="PANTHER" id="PTHR11136">
    <property type="entry name" value="FOLYLPOLYGLUTAMATE SYNTHASE-RELATED"/>
    <property type="match status" value="1"/>
</dbReference>
<dbReference type="InterPro" id="IPR018109">
    <property type="entry name" value="Folylpolyglutamate_synth_CS"/>
</dbReference>
<evidence type="ECO:0000256" key="11">
    <source>
        <dbReference type="ARBA" id="ARBA00030876"/>
    </source>
</evidence>
<feature type="non-terminal residue" evidence="13">
    <location>
        <position position="1"/>
    </location>
</feature>
<comment type="catalytic activity">
    <reaction evidence="12">
        <text>(6S)-5,6,7,8-tetrahydrofolyl-(gamma-L-Glu)(n) + L-glutamate + ATP = (6S)-5,6,7,8-tetrahydrofolyl-(gamma-L-Glu)(n+1) + ADP + phosphate + H(+)</text>
        <dbReference type="Rhea" id="RHEA:10580"/>
        <dbReference type="Rhea" id="RHEA-COMP:14738"/>
        <dbReference type="Rhea" id="RHEA-COMP:14740"/>
        <dbReference type="ChEBI" id="CHEBI:15378"/>
        <dbReference type="ChEBI" id="CHEBI:29985"/>
        <dbReference type="ChEBI" id="CHEBI:30616"/>
        <dbReference type="ChEBI" id="CHEBI:43474"/>
        <dbReference type="ChEBI" id="CHEBI:141005"/>
        <dbReference type="ChEBI" id="CHEBI:456216"/>
        <dbReference type="EC" id="6.3.2.17"/>
    </reaction>
</comment>
<reference evidence="13" key="1">
    <citation type="submission" date="2019-09" db="EMBL/GenBank/DDBJ databases">
        <title>Bird 10,000 Genomes (B10K) Project - Family phase.</title>
        <authorList>
            <person name="Zhang G."/>
        </authorList>
    </citation>
    <scope>NUCLEOTIDE SEQUENCE</scope>
    <source>
        <strain evidence="13">OUT-0061</strain>
        <tissue evidence="13">Blood</tissue>
    </source>
</reference>
<name>A0A851VK07_9PASS</name>
<dbReference type="InterPro" id="IPR036615">
    <property type="entry name" value="Mur_ligase_C_dom_sf"/>
</dbReference>
<keyword evidence="14" id="KW-1185">Reference proteome</keyword>
<comment type="caution">
    <text evidence="13">The sequence shown here is derived from an EMBL/GenBank/DDBJ whole genome shotgun (WGS) entry which is preliminary data.</text>
</comment>
<gene>
    <name evidence="13" type="primary">Fpgs</name>
    <name evidence="13" type="ORF">COPSEC_R06162</name>
</gene>
<sequence length="517" mass="55936">SSPHLVQVRERIRINGQPISKDLFNKYFWLVYNRLEETKDPAHSSMPAYFRFLTIMAFHVFLQEKVDLAVVEVGIGGTYDCTNIVRAPVVCGVSSLGIDHTSILGDTMEKIAWQKGGIFKPGVPAFTVAQPERPLQVLRERAQERKVSCWRGCGWGVPHGGGLSLLSLQCSLYLCPELDDFEEGCGALELGLAGAHQRSNAALALQLARTWLQRRGCQGKAGDGGQGPDPTGAPEVSVGCLSCLGLGELKEVPPSSELLGRPVPLAPAFRLPDAMIQGLRDTEWLGRTQVLSHGPVTWYLDGAHTTSSIQACVRWFRQAALNQDKPHDGSEVRVLLFNATGDRDTAALLKLLVPCHFDYAVFCPNFTEVSLANNADQQNFNVTLENALTRCLENQQTWTRLLEEKVGQDPWLPSPPRVGGLLQPTPARGSLLLVPPAPRPLNSPALVFPCLAQALRWVAQGRDPHLAAPVASGAHPHPAASSGAVLLREAAAVRVLVTGSLHLVGGALRLLVPALSQ</sequence>
<dbReference type="AlphaFoldDB" id="A0A851VK07"/>
<dbReference type="Gene3D" id="3.40.1190.10">
    <property type="entry name" value="Mur-like, catalytic domain"/>
    <property type="match status" value="1"/>
</dbReference>
<evidence type="ECO:0000256" key="5">
    <source>
        <dbReference type="ARBA" id="ARBA00022598"/>
    </source>
</evidence>
<dbReference type="OrthoDB" id="5212574at2759"/>
<dbReference type="Proteomes" id="UP000659062">
    <property type="component" value="Unassembled WGS sequence"/>
</dbReference>
<dbReference type="SUPFAM" id="SSF53244">
    <property type="entry name" value="MurD-like peptide ligases, peptide-binding domain"/>
    <property type="match status" value="1"/>
</dbReference>
<dbReference type="GO" id="GO:0004326">
    <property type="term" value="F:tetrahydrofolylpolyglutamate synthase activity"/>
    <property type="evidence" value="ECO:0007669"/>
    <property type="project" value="UniProtKB-EC"/>
</dbReference>
<dbReference type="EC" id="6.3.2.17" evidence="3"/>
<dbReference type="Gene3D" id="3.90.190.20">
    <property type="entry name" value="Mur ligase, C-terminal domain"/>
    <property type="match status" value="1"/>
</dbReference>
<evidence type="ECO:0000313" key="13">
    <source>
        <dbReference type="EMBL" id="NXD39713.1"/>
    </source>
</evidence>
<evidence type="ECO:0000256" key="4">
    <source>
        <dbReference type="ARBA" id="ARBA00022563"/>
    </source>
</evidence>
<comment type="pathway">
    <text evidence="1">Cofactor biosynthesis; tetrahydrofolylpolyglutamate biosynthesis.</text>
</comment>
<evidence type="ECO:0000256" key="6">
    <source>
        <dbReference type="ARBA" id="ARBA00022723"/>
    </source>
</evidence>
<dbReference type="FunFam" id="3.90.190.20:FF:000007">
    <property type="entry name" value="Folylpolyglutamate synthase"/>
    <property type="match status" value="1"/>
</dbReference>
<proteinExistence type="inferred from homology"/>
<keyword evidence="4" id="KW-0554">One-carbon metabolism</keyword>